<dbReference type="InterPro" id="IPR050967">
    <property type="entry name" value="Thiamine_Salvage_TenA"/>
</dbReference>
<dbReference type="InterPro" id="IPR004305">
    <property type="entry name" value="Thiaminase-2/PQQC"/>
</dbReference>
<dbReference type="Pfam" id="PF03070">
    <property type="entry name" value="TENA_THI-4"/>
    <property type="match status" value="1"/>
</dbReference>
<dbReference type="PANTHER" id="PTHR43198:SF2">
    <property type="entry name" value="SI:CH1073-67J19.1-RELATED"/>
    <property type="match status" value="1"/>
</dbReference>
<dbReference type="Proteomes" id="UP001157126">
    <property type="component" value="Unassembled WGS sequence"/>
</dbReference>
<dbReference type="RefSeq" id="WP_284302286.1">
    <property type="nucleotide sequence ID" value="NZ_BSUO01000001.1"/>
</dbReference>
<feature type="domain" description="Thiaminase-2/PQQC" evidence="2">
    <location>
        <begin position="23"/>
        <end position="209"/>
    </location>
</feature>
<gene>
    <name evidence="3" type="ORF">GCM10025883_02340</name>
</gene>
<name>A0ABQ6INA2_9MICO</name>
<proteinExistence type="predicted"/>
<sequence length="217" mass="24057">MTSFTQTAWTHIEGIRAGIDALPFVTELADGTLDRARFDHYMAQDALYLFEYGRTLAACATQSSTSDDLIFWAAAARETIVVERVLHEAHVGDMTATEPSPTCVAYTGFLSSLVAGGCYPVLAAGVLPCFWIYKDVGDRLLEAAGDLEQHAYGDWIATYADEDFAESTRQAIAIVDRLADESSPQVRERMLAAFGRAAQFEWMFWDAAHRRETWPIA</sequence>
<dbReference type="Gene3D" id="1.20.910.10">
    <property type="entry name" value="Heme oxygenase-like"/>
    <property type="match status" value="1"/>
</dbReference>
<comment type="caution">
    <text evidence="3">The sequence shown here is derived from an EMBL/GenBank/DDBJ whole genome shotgun (WGS) entry which is preliminary data.</text>
</comment>
<evidence type="ECO:0000259" key="2">
    <source>
        <dbReference type="Pfam" id="PF03070"/>
    </source>
</evidence>
<dbReference type="InterPro" id="IPR016084">
    <property type="entry name" value="Haem_Oase-like_multi-hlx"/>
</dbReference>
<dbReference type="SUPFAM" id="SSF48613">
    <property type="entry name" value="Heme oxygenase-like"/>
    <property type="match status" value="1"/>
</dbReference>
<evidence type="ECO:0000256" key="1">
    <source>
        <dbReference type="ARBA" id="ARBA00004948"/>
    </source>
</evidence>
<dbReference type="EMBL" id="BSUO01000001">
    <property type="protein sequence ID" value="GMA38189.1"/>
    <property type="molecule type" value="Genomic_DNA"/>
</dbReference>
<protein>
    <submittedName>
        <fullName evidence="3">Aminopyrimidine aminohydrolase</fullName>
    </submittedName>
</protein>
<evidence type="ECO:0000313" key="3">
    <source>
        <dbReference type="EMBL" id="GMA38189.1"/>
    </source>
</evidence>
<organism evidence="3 4">
    <name type="scientific">Mobilicoccus caccae</name>
    <dbReference type="NCBI Taxonomy" id="1859295"/>
    <lineage>
        <taxon>Bacteria</taxon>
        <taxon>Bacillati</taxon>
        <taxon>Actinomycetota</taxon>
        <taxon>Actinomycetes</taxon>
        <taxon>Micrococcales</taxon>
        <taxon>Dermatophilaceae</taxon>
        <taxon>Mobilicoccus</taxon>
    </lineage>
</organism>
<comment type="pathway">
    <text evidence="1">Cofactor biosynthesis; thiamine diphosphate biosynthesis.</text>
</comment>
<dbReference type="PANTHER" id="PTHR43198">
    <property type="entry name" value="BIFUNCTIONAL TH2 PROTEIN"/>
    <property type="match status" value="1"/>
</dbReference>
<evidence type="ECO:0000313" key="4">
    <source>
        <dbReference type="Proteomes" id="UP001157126"/>
    </source>
</evidence>
<dbReference type="CDD" id="cd19365">
    <property type="entry name" value="TenA_C-like"/>
    <property type="match status" value="1"/>
</dbReference>
<keyword evidence="4" id="KW-1185">Reference proteome</keyword>
<reference evidence="4" key="1">
    <citation type="journal article" date="2019" name="Int. J. Syst. Evol. Microbiol.">
        <title>The Global Catalogue of Microorganisms (GCM) 10K type strain sequencing project: providing services to taxonomists for standard genome sequencing and annotation.</title>
        <authorList>
            <consortium name="The Broad Institute Genomics Platform"/>
            <consortium name="The Broad Institute Genome Sequencing Center for Infectious Disease"/>
            <person name="Wu L."/>
            <person name="Ma J."/>
        </authorList>
    </citation>
    <scope>NUCLEOTIDE SEQUENCE [LARGE SCALE GENOMIC DNA]</scope>
    <source>
        <strain evidence="4">NBRC 113072</strain>
    </source>
</reference>
<accession>A0ABQ6INA2</accession>